<evidence type="ECO:0008006" key="4">
    <source>
        <dbReference type="Google" id="ProtNLM"/>
    </source>
</evidence>
<dbReference type="OrthoDB" id="3269232at2759"/>
<organism evidence="2 3">
    <name type="scientific">Coniophora puteana (strain RWD-64-598)</name>
    <name type="common">Brown rot fungus</name>
    <dbReference type="NCBI Taxonomy" id="741705"/>
    <lineage>
        <taxon>Eukaryota</taxon>
        <taxon>Fungi</taxon>
        <taxon>Dikarya</taxon>
        <taxon>Basidiomycota</taxon>
        <taxon>Agaricomycotina</taxon>
        <taxon>Agaricomycetes</taxon>
        <taxon>Agaricomycetidae</taxon>
        <taxon>Boletales</taxon>
        <taxon>Coniophorineae</taxon>
        <taxon>Coniophoraceae</taxon>
        <taxon>Coniophora</taxon>
    </lineage>
</organism>
<evidence type="ECO:0000313" key="2">
    <source>
        <dbReference type="EMBL" id="EIW77144.1"/>
    </source>
</evidence>
<protein>
    <recommendedName>
        <fullName evidence="4">DDE-1 domain-containing protein</fullName>
    </recommendedName>
</protein>
<sequence>MPFSMSRRGLHIAIEEKKILVQRVVKKHQEELQKDVSEQKDHRKVCEAVQQEYYNKTGEHITINMTIVCQHPNKVPSLHEMRASQSHIKLEEVKVVIEALNEYGTALPPAVIFKGQGYQETWSNDNPLNALIGYSKKGWTESMIRKVLDVVIFTQLKHFWTLEQNSLPDKVTKDNFLSLMVWPWVKALTPESIQSAFHVTGVWLLDPNTVSADKMAPSWATVASAAMPVVQPTPVHWISCFFSSLNNPDSQGNSLDIDEHKILMPQVQSIYKSLHQSELTSFLVETLNELMLANALHKFWSQVWQDQCAQASERAIIVLQNWYCDQVHCQLTERERKRVKQTCLMGNGIPKLLTSDKFFALVQEHGQRIAVLGAAKEQRATGQKAYEEAMAMWNNAKKQQEQMEWQAENECYKIEKVVAKAEKQPCNLPKPAGIHSHLLCKVSKPVCKMFLPSRTAGEGMDRMCEGEEDGNGFGDSESSEEEDYLSYTVQEDRSIKGEERANVNVRQLMVVGLGQRKTIASSPVLRICV</sequence>
<comment type="caution">
    <text evidence="2">The sequence shown here is derived from an EMBL/GenBank/DDBJ whole genome shotgun (WGS) entry which is preliminary data.</text>
</comment>
<evidence type="ECO:0000313" key="3">
    <source>
        <dbReference type="Proteomes" id="UP000053558"/>
    </source>
</evidence>
<dbReference type="Proteomes" id="UP000053558">
    <property type="component" value="Unassembled WGS sequence"/>
</dbReference>
<keyword evidence="3" id="KW-1185">Reference proteome</keyword>
<reference evidence="3" key="1">
    <citation type="journal article" date="2012" name="Science">
        <title>The Paleozoic origin of enzymatic lignin decomposition reconstructed from 31 fungal genomes.</title>
        <authorList>
            <person name="Floudas D."/>
            <person name="Binder M."/>
            <person name="Riley R."/>
            <person name="Barry K."/>
            <person name="Blanchette R.A."/>
            <person name="Henrissat B."/>
            <person name="Martinez A.T."/>
            <person name="Otillar R."/>
            <person name="Spatafora J.W."/>
            <person name="Yadav J.S."/>
            <person name="Aerts A."/>
            <person name="Benoit I."/>
            <person name="Boyd A."/>
            <person name="Carlson A."/>
            <person name="Copeland A."/>
            <person name="Coutinho P.M."/>
            <person name="de Vries R.P."/>
            <person name="Ferreira P."/>
            <person name="Findley K."/>
            <person name="Foster B."/>
            <person name="Gaskell J."/>
            <person name="Glotzer D."/>
            <person name="Gorecki P."/>
            <person name="Heitman J."/>
            <person name="Hesse C."/>
            <person name="Hori C."/>
            <person name="Igarashi K."/>
            <person name="Jurgens J.A."/>
            <person name="Kallen N."/>
            <person name="Kersten P."/>
            <person name="Kohler A."/>
            <person name="Kuees U."/>
            <person name="Kumar T.K.A."/>
            <person name="Kuo A."/>
            <person name="LaButti K."/>
            <person name="Larrondo L.F."/>
            <person name="Lindquist E."/>
            <person name="Ling A."/>
            <person name="Lombard V."/>
            <person name="Lucas S."/>
            <person name="Lundell T."/>
            <person name="Martin R."/>
            <person name="McLaughlin D.J."/>
            <person name="Morgenstern I."/>
            <person name="Morin E."/>
            <person name="Murat C."/>
            <person name="Nagy L.G."/>
            <person name="Nolan M."/>
            <person name="Ohm R.A."/>
            <person name="Patyshakuliyeva A."/>
            <person name="Rokas A."/>
            <person name="Ruiz-Duenas F.J."/>
            <person name="Sabat G."/>
            <person name="Salamov A."/>
            <person name="Samejima M."/>
            <person name="Schmutz J."/>
            <person name="Slot J.C."/>
            <person name="St John F."/>
            <person name="Stenlid J."/>
            <person name="Sun H."/>
            <person name="Sun S."/>
            <person name="Syed K."/>
            <person name="Tsang A."/>
            <person name="Wiebenga A."/>
            <person name="Young D."/>
            <person name="Pisabarro A."/>
            <person name="Eastwood D.C."/>
            <person name="Martin F."/>
            <person name="Cullen D."/>
            <person name="Grigoriev I.V."/>
            <person name="Hibbett D.S."/>
        </authorList>
    </citation>
    <scope>NUCLEOTIDE SEQUENCE [LARGE SCALE GENOMIC DNA]</scope>
    <source>
        <strain evidence="3">RWD-64-598 SS2</strain>
    </source>
</reference>
<name>A0A5M3MEB9_CONPW</name>
<accession>A0A5M3MEB9</accession>
<gene>
    <name evidence="2" type="ORF">CONPUDRAFT_75939</name>
</gene>
<proteinExistence type="predicted"/>
<evidence type="ECO:0000256" key="1">
    <source>
        <dbReference type="SAM" id="MobiDB-lite"/>
    </source>
</evidence>
<feature type="region of interest" description="Disordered" evidence="1">
    <location>
        <begin position="460"/>
        <end position="485"/>
    </location>
</feature>
<dbReference type="KEGG" id="cput:CONPUDRAFT_75939"/>
<dbReference type="AlphaFoldDB" id="A0A5M3MEB9"/>
<dbReference type="GeneID" id="19209444"/>
<dbReference type="RefSeq" id="XP_007772428.1">
    <property type="nucleotide sequence ID" value="XM_007774238.1"/>
</dbReference>
<dbReference type="EMBL" id="JH711584">
    <property type="protein sequence ID" value="EIW77144.1"/>
    <property type="molecule type" value="Genomic_DNA"/>
</dbReference>